<organism evidence="2 3">
    <name type="scientific">Cannabis sativa</name>
    <name type="common">Hemp</name>
    <name type="synonym">Marijuana</name>
    <dbReference type="NCBI Taxonomy" id="3483"/>
    <lineage>
        <taxon>Eukaryota</taxon>
        <taxon>Viridiplantae</taxon>
        <taxon>Streptophyta</taxon>
        <taxon>Embryophyta</taxon>
        <taxon>Tracheophyta</taxon>
        <taxon>Spermatophyta</taxon>
        <taxon>Magnoliopsida</taxon>
        <taxon>eudicotyledons</taxon>
        <taxon>Gunneridae</taxon>
        <taxon>Pentapetalae</taxon>
        <taxon>rosids</taxon>
        <taxon>fabids</taxon>
        <taxon>Rosales</taxon>
        <taxon>Cannabaceae</taxon>
        <taxon>Cannabis</taxon>
    </lineage>
</organism>
<dbReference type="EMBL" id="UZAU01000372">
    <property type="status" value="NOT_ANNOTATED_CDS"/>
    <property type="molecule type" value="Genomic_DNA"/>
</dbReference>
<name>A0A803PBN6_CANSA</name>
<feature type="compositionally biased region" description="Polar residues" evidence="1">
    <location>
        <begin position="287"/>
        <end position="297"/>
    </location>
</feature>
<protein>
    <recommendedName>
        <fullName evidence="4">Zinc knuckle CX2CX4HX4C domain-containing protein</fullName>
    </recommendedName>
</protein>
<sequence length="309" mass="34339">MEADEGSIEAHQIYFIIEATLAKFRSHELAKFIASEIGYLIEVDRDTVREGTGPYLRLRILLDVNLPIRRGMNVRFIRMGREFIKWLDFKYERPLDFYFYCGCLDNTKRYCHAFLQKCDETHSEPLCPFTILLRGKEKISDKSAPFQYPHSPTMTLLNIPTVDLSIPARDSSGPAIRFPSFLINHVTFGFTFTHSQQSAAIMIPTPINPNIGGMPPSFSSYGDLALDTHTMELEADALTGQPDLVVRGKGLVSASGVKRPSFQAHQAVVGGSLRSTLKRAHAGDSGDGSSATNSDSEQAGDAEHIRPEK</sequence>
<evidence type="ECO:0008006" key="4">
    <source>
        <dbReference type="Google" id="ProtNLM"/>
    </source>
</evidence>
<dbReference type="AlphaFoldDB" id="A0A803PBN6"/>
<proteinExistence type="predicted"/>
<reference evidence="2" key="2">
    <citation type="submission" date="2021-03" db="UniProtKB">
        <authorList>
            <consortium name="EnsemblPlants"/>
        </authorList>
    </citation>
    <scope>IDENTIFICATION</scope>
</reference>
<reference evidence="2" key="1">
    <citation type="submission" date="2018-11" db="EMBL/GenBank/DDBJ databases">
        <authorList>
            <person name="Grassa J C."/>
        </authorList>
    </citation>
    <scope>NUCLEOTIDE SEQUENCE [LARGE SCALE GENOMIC DNA]</scope>
</reference>
<feature type="region of interest" description="Disordered" evidence="1">
    <location>
        <begin position="276"/>
        <end position="309"/>
    </location>
</feature>
<evidence type="ECO:0000256" key="1">
    <source>
        <dbReference type="SAM" id="MobiDB-lite"/>
    </source>
</evidence>
<accession>A0A803PBN6</accession>
<dbReference type="EnsemblPlants" id="evm.model.04.1092">
    <property type="protein sequence ID" value="cds.evm.model.04.1092"/>
    <property type="gene ID" value="evm.TU.04.1092"/>
</dbReference>
<evidence type="ECO:0000313" key="2">
    <source>
        <dbReference type="EnsemblPlants" id="cds.evm.model.04.1092"/>
    </source>
</evidence>
<evidence type="ECO:0000313" key="3">
    <source>
        <dbReference type="Proteomes" id="UP000596661"/>
    </source>
</evidence>
<keyword evidence="3" id="KW-1185">Reference proteome</keyword>
<dbReference type="Gramene" id="evm.model.04.1092">
    <property type="protein sequence ID" value="cds.evm.model.04.1092"/>
    <property type="gene ID" value="evm.TU.04.1092"/>
</dbReference>
<dbReference type="Proteomes" id="UP000596661">
    <property type="component" value="Chromosome 4"/>
</dbReference>